<dbReference type="Pfam" id="PF00196">
    <property type="entry name" value="GerE"/>
    <property type="match status" value="1"/>
</dbReference>
<dbReference type="SMART" id="SM00448">
    <property type="entry name" value="REC"/>
    <property type="match status" value="1"/>
</dbReference>
<evidence type="ECO:0000313" key="8">
    <source>
        <dbReference type="EMBL" id="MBK0417589.1"/>
    </source>
</evidence>
<keyword evidence="3" id="KW-0238">DNA-binding</keyword>
<accession>A0A934USR6</accession>
<evidence type="ECO:0000256" key="4">
    <source>
        <dbReference type="ARBA" id="ARBA00023163"/>
    </source>
</evidence>
<dbReference type="InterPro" id="IPR016032">
    <property type="entry name" value="Sig_transdc_resp-reg_C-effctor"/>
</dbReference>
<dbReference type="GO" id="GO:0000160">
    <property type="term" value="P:phosphorelay signal transduction system"/>
    <property type="evidence" value="ECO:0007669"/>
    <property type="project" value="InterPro"/>
</dbReference>
<evidence type="ECO:0000256" key="2">
    <source>
        <dbReference type="ARBA" id="ARBA00023015"/>
    </source>
</evidence>
<dbReference type="InterPro" id="IPR039420">
    <property type="entry name" value="WalR-like"/>
</dbReference>
<dbReference type="PANTHER" id="PTHR43214">
    <property type="entry name" value="TWO-COMPONENT RESPONSE REGULATOR"/>
    <property type="match status" value="1"/>
</dbReference>
<evidence type="ECO:0000256" key="5">
    <source>
        <dbReference type="PROSITE-ProRule" id="PRU00169"/>
    </source>
</evidence>
<feature type="domain" description="HTH luxR-type" evidence="6">
    <location>
        <begin position="156"/>
        <end position="221"/>
    </location>
</feature>
<dbReference type="EMBL" id="JAEHOH010000001">
    <property type="protein sequence ID" value="MBK0417589.1"/>
    <property type="molecule type" value="Genomic_DNA"/>
</dbReference>
<dbReference type="Gene3D" id="3.40.50.2300">
    <property type="match status" value="1"/>
</dbReference>
<dbReference type="InterPro" id="IPR000792">
    <property type="entry name" value="Tscrpt_reg_LuxR_C"/>
</dbReference>
<keyword evidence="1 5" id="KW-0597">Phosphoprotein</keyword>
<proteinExistence type="predicted"/>
<dbReference type="InterPro" id="IPR001789">
    <property type="entry name" value="Sig_transdc_resp-reg_receiver"/>
</dbReference>
<keyword evidence="4" id="KW-0804">Transcription</keyword>
<evidence type="ECO:0000313" key="9">
    <source>
        <dbReference type="Proteomes" id="UP000608530"/>
    </source>
</evidence>
<dbReference type="SMART" id="SM00421">
    <property type="entry name" value="HTH_LUXR"/>
    <property type="match status" value="1"/>
</dbReference>
<gene>
    <name evidence="8" type="ORF">JD276_00865</name>
</gene>
<keyword evidence="9" id="KW-1185">Reference proteome</keyword>
<dbReference type="RefSeq" id="WP_200112815.1">
    <property type="nucleotide sequence ID" value="NZ_JAEHOH010000001.1"/>
</dbReference>
<comment type="caution">
    <text evidence="8">The sequence shown here is derived from an EMBL/GenBank/DDBJ whole genome shotgun (WGS) entry which is preliminary data.</text>
</comment>
<keyword evidence="2" id="KW-0805">Transcription regulation</keyword>
<evidence type="ECO:0000256" key="1">
    <source>
        <dbReference type="ARBA" id="ARBA00022553"/>
    </source>
</evidence>
<protein>
    <submittedName>
        <fullName evidence="8">Response regulator transcription factor</fullName>
    </submittedName>
</protein>
<dbReference type="InterPro" id="IPR011006">
    <property type="entry name" value="CheY-like_superfamily"/>
</dbReference>
<dbReference type="Proteomes" id="UP000608530">
    <property type="component" value="Unassembled WGS sequence"/>
</dbReference>
<dbReference type="PROSITE" id="PS50110">
    <property type="entry name" value="RESPONSE_REGULATORY"/>
    <property type="match status" value="1"/>
</dbReference>
<reference evidence="8" key="1">
    <citation type="submission" date="2020-12" db="EMBL/GenBank/DDBJ databases">
        <title>Leucobacter sp. CAS1, isolated from Chromium sludge.</title>
        <authorList>
            <person name="Xu Z."/>
        </authorList>
    </citation>
    <scope>NUCLEOTIDE SEQUENCE</scope>
    <source>
        <strain evidence="8">CSA1</strain>
    </source>
</reference>
<feature type="domain" description="Response regulatory" evidence="7">
    <location>
        <begin position="3"/>
        <end position="131"/>
    </location>
</feature>
<evidence type="ECO:0000259" key="6">
    <source>
        <dbReference type="PROSITE" id="PS50043"/>
    </source>
</evidence>
<dbReference type="Pfam" id="PF00072">
    <property type="entry name" value="Response_reg"/>
    <property type="match status" value="1"/>
</dbReference>
<dbReference type="CDD" id="cd17535">
    <property type="entry name" value="REC_NarL-like"/>
    <property type="match status" value="1"/>
</dbReference>
<organism evidence="8 9">
    <name type="scientific">Leucobacter chromiisoli</name>
    <dbReference type="NCBI Taxonomy" id="2796471"/>
    <lineage>
        <taxon>Bacteria</taxon>
        <taxon>Bacillati</taxon>
        <taxon>Actinomycetota</taxon>
        <taxon>Actinomycetes</taxon>
        <taxon>Micrococcales</taxon>
        <taxon>Microbacteriaceae</taxon>
        <taxon>Leucobacter</taxon>
    </lineage>
</organism>
<sequence>MIRILLADDQELVRAGLRALAERDGDISVVGEAEDGRAAVELSRMLRPDVVLMDLRMPVMGGVEATRRIAGAGSGQGEASGSCEAAAPRVLVLTTFDDDDDVFAALRSGAAGYLLKDVSPADLRRAIRTVAAGEALLDPAVTARVMRAAAGRGGSSEPLPAELTEREAEVLALVGRGLSNEEIARELYLSPATARTYVSRLLAKLGARDRAALIVLAYETGAVRPGEG</sequence>
<dbReference type="PROSITE" id="PS50043">
    <property type="entry name" value="HTH_LUXR_2"/>
    <property type="match status" value="1"/>
</dbReference>
<dbReference type="PRINTS" id="PR00038">
    <property type="entry name" value="HTHLUXR"/>
</dbReference>
<dbReference type="SUPFAM" id="SSF52172">
    <property type="entry name" value="CheY-like"/>
    <property type="match status" value="1"/>
</dbReference>
<dbReference type="PANTHER" id="PTHR43214:SF24">
    <property type="entry name" value="TRANSCRIPTIONAL REGULATORY PROTEIN NARL-RELATED"/>
    <property type="match status" value="1"/>
</dbReference>
<evidence type="ECO:0000256" key="3">
    <source>
        <dbReference type="ARBA" id="ARBA00023125"/>
    </source>
</evidence>
<dbReference type="GO" id="GO:0006355">
    <property type="term" value="P:regulation of DNA-templated transcription"/>
    <property type="evidence" value="ECO:0007669"/>
    <property type="project" value="InterPro"/>
</dbReference>
<name>A0A934USR6_9MICO</name>
<feature type="modified residue" description="4-aspartylphosphate" evidence="5">
    <location>
        <position position="54"/>
    </location>
</feature>
<dbReference type="AlphaFoldDB" id="A0A934USR6"/>
<dbReference type="InterPro" id="IPR058245">
    <property type="entry name" value="NreC/VraR/RcsB-like_REC"/>
</dbReference>
<dbReference type="CDD" id="cd06170">
    <property type="entry name" value="LuxR_C_like"/>
    <property type="match status" value="1"/>
</dbReference>
<dbReference type="GO" id="GO:0003677">
    <property type="term" value="F:DNA binding"/>
    <property type="evidence" value="ECO:0007669"/>
    <property type="project" value="UniProtKB-KW"/>
</dbReference>
<evidence type="ECO:0000259" key="7">
    <source>
        <dbReference type="PROSITE" id="PS50110"/>
    </source>
</evidence>
<dbReference type="SUPFAM" id="SSF46894">
    <property type="entry name" value="C-terminal effector domain of the bipartite response regulators"/>
    <property type="match status" value="1"/>
</dbReference>